<dbReference type="GO" id="GO:0004523">
    <property type="term" value="F:RNA-DNA hybrid ribonuclease activity"/>
    <property type="evidence" value="ECO:0007669"/>
    <property type="project" value="InterPro"/>
</dbReference>
<dbReference type="EMBL" id="CP136891">
    <property type="protein sequence ID" value="WOK97483.1"/>
    <property type="molecule type" value="Genomic_DNA"/>
</dbReference>
<reference evidence="3 4" key="1">
    <citation type="submission" date="2023-10" db="EMBL/GenBank/DDBJ databases">
        <title>Chromosome-scale genome assembly provides insights into flower coloration mechanisms of Canna indica.</title>
        <authorList>
            <person name="Li C."/>
        </authorList>
    </citation>
    <scope>NUCLEOTIDE SEQUENCE [LARGE SCALE GENOMIC DNA]</scope>
    <source>
        <tissue evidence="3">Flower</tissue>
    </source>
</reference>
<accession>A0AAQ3JY25</accession>
<dbReference type="Pfam" id="PF13966">
    <property type="entry name" value="zf-RVT"/>
    <property type="match status" value="1"/>
</dbReference>
<evidence type="ECO:0000313" key="3">
    <source>
        <dbReference type="EMBL" id="WOK97483.1"/>
    </source>
</evidence>
<dbReference type="PANTHER" id="PTHR33116:SF78">
    <property type="entry name" value="OS12G0587133 PROTEIN"/>
    <property type="match status" value="1"/>
</dbReference>
<dbReference type="CDD" id="cd06222">
    <property type="entry name" value="RNase_H_like"/>
    <property type="match status" value="1"/>
</dbReference>
<dbReference type="AlphaFoldDB" id="A0AAQ3JY25"/>
<dbReference type="InterPro" id="IPR012337">
    <property type="entry name" value="RNaseH-like_sf"/>
</dbReference>
<dbReference type="GO" id="GO:0003676">
    <property type="term" value="F:nucleic acid binding"/>
    <property type="evidence" value="ECO:0007669"/>
    <property type="project" value="InterPro"/>
</dbReference>
<evidence type="ECO:0000259" key="1">
    <source>
        <dbReference type="Pfam" id="PF13456"/>
    </source>
</evidence>
<evidence type="ECO:0000259" key="2">
    <source>
        <dbReference type="Pfam" id="PF13966"/>
    </source>
</evidence>
<proteinExistence type="predicted"/>
<dbReference type="InterPro" id="IPR026960">
    <property type="entry name" value="RVT-Znf"/>
</dbReference>
<dbReference type="SUPFAM" id="SSF53098">
    <property type="entry name" value="Ribonuclease H-like"/>
    <property type="match status" value="1"/>
</dbReference>
<feature type="domain" description="RNase H type-1" evidence="1">
    <location>
        <begin position="578"/>
        <end position="695"/>
    </location>
</feature>
<dbReference type="InterPro" id="IPR044730">
    <property type="entry name" value="RNase_H-like_dom_plant"/>
</dbReference>
<dbReference type="PANTHER" id="PTHR33116">
    <property type="entry name" value="REVERSE TRANSCRIPTASE ZINC-BINDING DOMAIN-CONTAINING PROTEIN-RELATED-RELATED"/>
    <property type="match status" value="1"/>
</dbReference>
<evidence type="ECO:0008006" key="5">
    <source>
        <dbReference type="Google" id="ProtNLM"/>
    </source>
</evidence>
<evidence type="ECO:0000313" key="4">
    <source>
        <dbReference type="Proteomes" id="UP001327560"/>
    </source>
</evidence>
<dbReference type="Proteomes" id="UP001327560">
    <property type="component" value="Chromosome 2"/>
</dbReference>
<keyword evidence="4" id="KW-1185">Reference proteome</keyword>
<dbReference type="InterPro" id="IPR002156">
    <property type="entry name" value="RNaseH_domain"/>
</dbReference>
<dbReference type="Pfam" id="PF13456">
    <property type="entry name" value="RVT_3"/>
    <property type="match status" value="1"/>
</dbReference>
<sequence length="802" mass="92940">MIEQEVDNGHIKAFKYKNLCLSHLFFADDIILMLKCCSKTYGYLKKILCLYSSITNQNINLEKSECFFPSDYPKSKRDGICNLLGIKEGVLPFKYLGAHINKGKTPINIQRQIINKAKKRLDFWASKNITQAGKVVLLNSVVSSIPIHALATTWINDAVVKDYVKLAREYFWKFGKKKHGLHLVRWKRISLSRHNGGLGIRDLKLVKISIHAKRILPLLNRKNISWVNLLRLKHADIHPWNNASDMSKSRATKGLFIALCKLREGLKICIGNGQSTNIWKDPWIDCIPIEKWPTFINVNRMNEVSKVCDLIHNKYWNWPLIRQMFGEEPVNSISQMQLPIIDKKDKWIWALNKKGKLNCKGAYNFLKNESSEAIDNSFNWRLLWNLKILPKIKFFLWKLVQGRLPTSKWLSMLKITSEQDCWICREGKDNIIHIFFECSFAAKLWYNLESVLSYKFEFRDRWLQGKWADEGKSLDNESRMGLLNSIAIGLWCLLKNMNEACFKSKYAGYNTLICRILVELNNVKQLKKCMPPRVESVITDIPVQDFNCGNISLENIHVLSDNRDKLHRHNETFFTAYCDAAWLKSSNKAGLGCHFLNERNEAFMKGFSSSFTLDVLIAELKVIWWCLMKADLIIIKHLKIFSDSKIPIDILNNYMKAPWNAKDLVKDILYLGQKLNVMGWFFTGRENNTMAHQLAYYGLIESSSAHLALELWKVFGNCSANSCFWRMFIDPFYIVISPNVIPCKTYNLYHSFSQEVMRLSYIVTVNCSISNKSSDHRREYGCIQIFGVECMINDPLPLPHGA</sequence>
<name>A0AAQ3JY25_9LILI</name>
<organism evidence="3 4">
    <name type="scientific">Canna indica</name>
    <name type="common">Indian-shot</name>
    <dbReference type="NCBI Taxonomy" id="4628"/>
    <lineage>
        <taxon>Eukaryota</taxon>
        <taxon>Viridiplantae</taxon>
        <taxon>Streptophyta</taxon>
        <taxon>Embryophyta</taxon>
        <taxon>Tracheophyta</taxon>
        <taxon>Spermatophyta</taxon>
        <taxon>Magnoliopsida</taxon>
        <taxon>Liliopsida</taxon>
        <taxon>Zingiberales</taxon>
        <taxon>Cannaceae</taxon>
        <taxon>Canna</taxon>
    </lineage>
</organism>
<dbReference type="Gene3D" id="3.30.420.10">
    <property type="entry name" value="Ribonuclease H-like superfamily/Ribonuclease H"/>
    <property type="match status" value="1"/>
</dbReference>
<protein>
    <recommendedName>
        <fullName evidence="5">Reverse transcriptase zinc-binding domain-containing protein</fullName>
    </recommendedName>
</protein>
<dbReference type="InterPro" id="IPR036397">
    <property type="entry name" value="RNaseH_sf"/>
</dbReference>
<feature type="domain" description="Reverse transcriptase zinc-binding" evidence="2">
    <location>
        <begin position="359"/>
        <end position="445"/>
    </location>
</feature>
<gene>
    <name evidence="3" type="ORF">Cni_G06191</name>
</gene>